<evidence type="ECO:0000313" key="1">
    <source>
        <dbReference type="EMBL" id="QQE76643.1"/>
    </source>
</evidence>
<dbReference type="EMBL" id="CP073708">
    <property type="protein sequence ID" value="QUO43716.1"/>
    <property type="molecule type" value="Genomic_DNA"/>
</dbReference>
<keyword evidence="4" id="KW-1185">Reference proteome</keyword>
<name>A0A7T5EQ39_9BACL</name>
<organism evidence="1 3">
    <name type="scientific">Brevibacillus composti</name>
    <dbReference type="NCBI Taxonomy" id="2796470"/>
    <lineage>
        <taxon>Bacteria</taxon>
        <taxon>Bacillati</taxon>
        <taxon>Bacillota</taxon>
        <taxon>Bacilli</taxon>
        <taxon>Bacillales</taxon>
        <taxon>Paenibacillaceae</taxon>
        <taxon>Brevibacillus</taxon>
    </lineage>
</organism>
<reference evidence="1 3" key="1">
    <citation type="submission" date="2020-12" db="EMBL/GenBank/DDBJ databases">
        <title>strain FJAT-54423T represents a novel species of the genus Brevibacillus.</title>
        <authorList>
            <person name="Tang R."/>
        </authorList>
    </citation>
    <scope>NUCLEOTIDE SEQUENCE [LARGE SCALE GENOMIC DNA]</scope>
    <source>
        <strain evidence="1 3">FJAT-54423</strain>
    </source>
</reference>
<reference evidence="2" key="2">
    <citation type="submission" date="2021-04" db="EMBL/GenBank/DDBJ databases">
        <title>Brevibacillus composti FJAT-54423, complete genome.</title>
        <authorList>
            <person name="Tang R."/>
        </authorList>
    </citation>
    <scope>NUCLEOTIDE SEQUENCE</scope>
    <source>
        <strain evidence="2">FJAT-54424</strain>
    </source>
</reference>
<proteinExistence type="predicted"/>
<sequence length="74" mass="8517">MEKSFYYEVSWPDAHAYKHLLDQAGVPYIIQSPLDLPGLKEGTLAIVFPSIPLQLYVWVRTLFIGDGRRYPDGY</sequence>
<dbReference type="Proteomes" id="UP000595847">
    <property type="component" value="Chromosome"/>
</dbReference>
<protein>
    <recommendedName>
        <fullName evidence="5">DUF2007 domain-containing protein</fullName>
    </recommendedName>
</protein>
<dbReference type="Proteomes" id="UP000677234">
    <property type="component" value="Chromosome"/>
</dbReference>
<evidence type="ECO:0000313" key="4">
    <source>
        <dbReference type="Proteomes" id="UP000677234"/>
    </source>
</evidence>
<dbReference type="RefSeq" id="WP_198830138.1">
    <property type="nucleotide sequence ID" value="NZ_CP066308.1"/>
</dbReference>
<dbReference type="KEGG" id="bcop:JD108_14615"/>
<accession>A0A7T5EQ39</accession>
<evidence type="ECO:0000313" key="2">
    <source>
        <dbReference type="EMBL" id="QUO43716.1"/>
    </source>
</evidence>
<dbReference type="EMBL" id="CP066308">
    <property type="protein sequence ID" value="QQE76643.1"/>
    <property type="molecule type" value="Genomic_DNA"/>
</dbReference>
<gene>
    <name evidence="1" type="ORF">JD108_14615</name>
    <name evidence="2" type="ORF">KDJ56_14560</name>
</gene>
<dbReference type="AlphaFoldDB" id="A0A7T5EQ39"/>
<evidence type="ECO:0000313" key="3">
    <source>
        <dbReference type="Proteomes" id="UP000595847"/>
    </source>
</evidence>
<evidence type="ECO:0008006" key="5">
    <source>
        <dbReference type="Google" id="ProtNLM"/>
    </source>
</evidence>